<accession>A0A1A8G4Q2</accession>
<gene>
    <name evidence="2" type="primary">Nfu_g_1_009628</name>
</gene>
<organism evidence="2">
    <name type="scientific">Nothobranchius korthausae</name>
    <dbReference type="NCBI Taxonomy" id="1143690"/>
    <lineage>
        <taxon>Eukaryota</taxon>
        <taxon>Metazoa</taxon>
        <taxon>Chordata</taxon>
        <taxon>Craniata</taxon>
        <taxon>Vertebrata</taxon>
        <taxon>Euteleostomi</taxon>
        <taxon>Actinopterygii</taxon>
        <taxon>Neopterygii</taxon>
        <taxon>Teleostei</taxon>
        <taxon>Neoteleostei</taxon>
        <taxon>Acanthomorphata</taxon>
        <taxon>Ovalentaria</taxon>
        <taxon>Atherinomorphae</taxon>
        <taxon>Cyprinodontiformes</taxon>
        <taxon>Nothobranchiidae</taxon>
        <taxon>Nothobranchius</taxon>
    </lineage>
</organism>
<sequence length="84" mass="9086">SSCTKERVITGVVTLIITGVVVVLLVLCGAAVCGCWIKKLTPCMTRDGDDGPLRKEIAKLTLALCEKEQTINNLNAEISYFTSR</sequence>
<keyword evidence="1" id="KW-0472">Membrane</keyword>
<dbReference type="EMBL" id="HAEB01019499">
    <property type="protein sequence ID" value="SBQ66026.1"/>
    <property type="molecule type" value="Transcribed_RNA"/>
</dbReference>
<keyword evidence="1" id="KW-1133">Transmembrane helix</keyword>
<keyword evidence="1" id="KW-0812">Transmembrane</keyword>
<feature type="non-terminal residue" evidence="2">
    <location>
        <position position="84"/>
    </location>
</feature>
<proteinExistence type="predicted"/>
<reference evidence="2" key="1">
    <citation type="submission" date="2016-05" db="EMBL/GenBank/DDBJ databases">
        <authorList>
            <person name="Lavstsen T."/>
            <person name="Jespersen J.S."/>
        </authorList>
    </citation>
    <scope>NUCLEOTIDE SEQUENCE</scope>
    <source>
        <tissue evidence="2">Brain</tissue>
    </source>
</reference>
<evidence type="ECO:0000256" key="1">
    <source>
        <dbReference type="SAM" id="Phobius"/>
    </source>
</evidence>
<dbReference type="AlphaFoldDB" id="A0A1A8G4Q2"/>
<name>A0A1A8G4Q2_9TELE</name>
<reference evidence="2" key="2">
    <citation type="submission" date="2016-06" db="EMBL/GenBank/DDBJ databases">
        <title>The genome of a short-lived fish provides insights into sex chromosome evolution and the genetic control of aging.</title>
        <authorList>
            <person name="Reichwald K."/>
            <person name="Felder M."/>
            <person name="Petzold A."/>
            <person name="Koch P."/>
            <person name="Groth M."/>
            <person name="Platzer M."/>
        </authorList>
    </citation>
    <scope>NUCLEOTIDE SEQUENCE</scope>
    <source>
        <tissue evidence="2">Brain</tissue>
    </source>
</reference>
<evidence type="ECO:0000313" key="2">
    <source>
        <dbReference type="EMBL" id="SBQ66026.1"/>
    </source>
</evidence>
<feature type="non-terminal residue" evidence="2">
    <location>
        <position position="1"/>
    </location>
</feature>
<protein>
    <submittedName>
        <fullName evidence="2">Uncharacterized protein</fullName>
    </submittedName>
</protein>
<feature type="transmembrane region" description="Helical" evidence="1">
    <location>
        <begin position="12"/>
        <end position="37"/>
    </location>
</feature>